<dbReference type="EMBL" id="JW880004">
    <property type="protein sequence ID" value="AFP12521.1"/>
    <property type="molecule type" value="mRNA"/>
</dbReference>
<evidence type="ECO:0000259" key="2">
    <source>
        <dbReference type="Pfam" id="PF14949"/>
    </source>
</evidence>
<dbReference type="PANTHER" id="PTHR46536:SF1">
    <property type="entry name" value="ARL14 EFFECTOR PROTEIN"/>
    <property type="match status" value="1"/>
</dbReference>
<protein>
    <recommendedName>
        <fullName evidence="2">ARF7 effector protein C-terminal domain-containing protein</fullName>
    </recommendedName>
</protein>
<feature type="region of interest" description="Disordered" evidence="1">
    <location>
        <begin position="77"/>
        <end position="98"/>
    </location>
</feature>
<feature type="non-terminal residue" evidence="3">
    <location>
        <position position="1"/>
    </location>
</feature>
<sequence length="171" mass="19453">IIEFTPDTRMGEAFPEARTSKALKSLQFANPGRQIIEFTPDTRMGEAFPEARTSKALKSLQFANPGRQIIEFTPETSRREKRKLQTKQPHQSIADRQTMPPKSKVYDAQGLLIFSGLDLCDCLDEDCLGCFYPCPRCASQKCGVECRCDRKWLYEQIEIEGGEIIRNKNVS</sequence>
<dbReference type="AlphaFoldDB" id="V9LIE8"/>
<reference evidence="3" key="1">
    <citation type="journal article" date="2014" name="Nature">
        <title>Elephant shark genome provides unique insights into gnathostome evolution.</title>
        <authorList>
            <consortium name="International Elephant Shark Genome Sequencing Consortium"/>
            <person name="Venkatesh B."/>
            <person name="Lee A.P."/>
            <person name="Ravi V."/>
            <person name="Maurya A.K."/>
            <person name="Lian M.M."/>
            <person name="Swann J.B."/>
            <person name="Ohta Y."/>
            <person name="Flajnik M.F."/>
            <person name="Sutoh Y."/>
            <person name="Kasahara M."/>
            <person name="Hoon S."/>
            <person name="Gangu V."/>
            <person name="Roy S.W."/>
            <person name="Irimia M."/>
            <person name="Korzh V."/>
            <person name="Kondrychyn I."/>
            <person name="Lim Z.W."/>
            <person name="Tay B.H."/>
            <person name="Tohari S."/>
            <person name="Kong K.W."/>
            <person name="Ho S."/>
            <person name="Lorente-Galdos B."/>
            <person name="Quilez J."/>
            <person name="Marques-Bonet T."/>
            <person name="Raney B.J."/>
            <person name="Ingham P.W."/>
            <person name="Tay A."/>
            <person name="Hillier L.W."/>
            <person name="Minx P."/>
            <person name="Boehm T."/>
            <person name="Wilson R.K."/>
            <person name="Brenner S."/>
            <person name="Warren W.C."/>
        </authorList>
    </citation>
    <scope>NUCLEOTIDE SEQUENCE</scope>
    <source>
        <tissue evidence="3">Gills</tissue>
    </source>
</reference>
<evidence type="ECO:0000256" key="1">
    <source>
        <dbReference type="SAM" id="MobiDB-lite"/>
    </source>
</evidence>
<name>V9LIE8_CALMI</name>
<dbReference type="PANTHER" id="PTHR46536">
    <property type="entry name" value="ARL14 EFFECTOR PROTEIN"/>
    <property type="match status" value="1"/>
</dbReference>
<dbReference type="Pfam" id="PF14949">
    <property type="entry name" value="ARF7EP_C"/>
    <property type="match status" value="1"/>
</dbReference>
<feature type="compositionally biased region" description="Polar residues" evidence="1">
    <location>
        <begin position="86"/>
        <end position="95"/>
    </location>
</feature>
<evidence type="ECO:0000313" key="3">
    <source>
        <dbReference type="EMBL" id="AFP12521.1"/>
    </source>
</evidence>
<organism evidence="3">
    <name type="scientific">Callorhinchus milii</name>
    <name type="common">Ghost shark</name>
    <dbReference type="NCBI Taxonomy" id="7868"/>
    <lineage>
        <taxon>Eukaryota</taxon>
        <taxon>Metazoa</taxon>
        <taxon>Chordata</taxon>
        <taxon>Craniata</taxon>
        <taxon>Vertebrata</taxon>
        <taxon>Chondrichthyes</taxon>
        <taxon>Holocephali</taxon>
        <taxon>Chimaeriformes</taxon>
        <taxon>Callorhinchidae</taxon>
        <taxon>Callorhinchus</taxon>
    </lineage>
</organism>
<accession>V9LIE8</accession>
<dbReference type="InterPro" id="IPR029264">
    <property type="entry name" value="ARF7EP_C"/>
</dbReference>
<proteinExistence type="evidence at transcript level"/>
<feature type="domain" description="ARF7 effector protein C-terminal" evidence="2">
    <location>
        <begin position="55"/>
        <end position="160"/>
    </location>
</feature>